<dbReference type="EMBL" id="JAZDUA010000556">
    <property type="protein sequence ID" value="KAK7791152.1"/>
    <property type="molecule type" value="Genomic_DNA"/>
</dbReference>
<evidence type="ECO:0000313" key="2">
    <source>
        <dbReference type="EMBL" id="KAK7791152.1"/>
    </source>
</evidence>
<keyword evidence="1" id="KW-0812">Transmembrane</keyword>
<organism evidence="2 3">
    <name type="scientific">Gryllus longicercus</name>
    <dbReference type="NCBI Taxonomy" id="2509291"/>
    <lineage>
        <taxon>Eukaryota</taxon>
        <taxon>Metazoa</taxon>
        <taxon>Ecdysozoa</taxon>
        <taxon>Arthropoda</taxon>
        <taxon>Hexapoda</taxon>
        <taxon>Insecta</taxon>
        <taxon>Pterygota</taxon>
        <taxon>Neoptera</taxon>
        <taxon>Polyneoptera</taxon>
        <taxon>Orthoptera</taxon>
        <taxon>Ensifera</taxon>
        <taxon>Gryllidea</taxon>
        <taxon>Grylloidea</taxon>
        <taxon>Gryllidae</taxon>
        <taxon>Gryllinae</taxon>
        <taxon>Gryllus</taxon>
    </lineage>
</organism>
<accession>A0AAN9YVM0</accession>
<dbReference type="Proteomes" id="UP001378592">
    <property type="component" value="Unassembled WGS sequence"/>
</dbReference>
<feature type="transmembrane region" description="Helical" evidence="1">
    <location>
        <begin position="69"/>
        <end position="89"/>
    </location>
</feature>
<dbReference type="PANTHER" id="PTHR35268:SF1">
    <property type="entry name" value="UBIQUINOL-CYTOCHROME-C REDUCTASE COMPLEX ASSEMBLY FACTOR 4"/>
    <property type="match status" value="1"/>
</dbReference>
<evidence type="ECO:0000256" key="1">
    <source>
        <dbReference type="SAM" id="Phobius"/>
    </source>
</evidence>
<protein>
    <submittedName>
        <fullName evidence="2">Uncharacterized protein</fullName>
    </submittedName>
</protein>
<sequence length="148" mass="17261">MMSLIKTCKNRVIMKPIVRILRKEFREHSGKASSHPRIEEPIKFAESRASTWKAKYTRIGTESVVSAPWYQGIVVSLSVGVFLLYFCVFREENDIDEELGKTLYDRIEGLEEFQLRSSLKYNLEKGLDTTAIERRLQTIEEEKRARNS</sequence>
<name>A0AAN9YVM0_9ORTH</name>
<dbReference type="InterPro" id="IPR029160">
    <property type="entry name" value="UQCC4"/>
</dbReference>
<dbReference type="AlphaFoldDB" id="A0AAN9YVM0"/>
<keyword evidence="1" id="KW-1133">Transmembrane helix</keyword>
<gene>
    <name evidence="2" type="ORF">R5R35_013321</name>
</gene>
<dbReference type="PANTHER" id="PTHR35268">
    <property type="entry name" value="PROTEIN CCSMST1"/>
    <property type="match status" value="1"/>
</dbReference>
<evidence type="ECO:0000313" key="3">
    <source>
        <dbReference type="Proteomes" id="UP001378592"/>
    </source>
</evidence>
<keyword evidence="3" id="KW-1185">Reference proteome</keyword>
<proteinExistence type="predicted"/>
<dbReference type="Pfam" id="PF15013">
    <property type="entry name" value="CCSMST1"/>
    <property type="match status" value="1"/>
</dbReference>
<reference evidence="2 3" key="1">
    <citation type="submission" date="2024-03" db="EMBL/GenBank/DDBJ databases">
        <title>The genome assembly and annotation of the cricket Gryllus longicercus Weissman &amp; Gray.</title>
        <authorList>
            <person name="Szrajer S."/>
            <person name="Gray D."/>
            <person name="Ylla G."/>
        </authorList>
    </citation>
    <scope>NUCLEOTIDE SEQUENCE [LARGE SCALE GENOMIC DNA]</scope>
    <source>
        <strain evidence="2">DAG 2021-001</strain>
        <tissue evidence="2">Whole body minus gut</tissue>
    </source>
</reference>
<keyword evidence="1" id="KW-0472">Membrane</keyword>
<comment type="caution">
    <text evidence="2">The sequence shown here is derived from an EMBL/GenBank/DDBJ whole genome shotgun (WGS) entry which is preliminary data.</text>
</comment>